<name>A0AA43QWK6_MYCAR</name>
<gene>
    <name evidence="2" type="ORF">DCBHLPFO_00112</name>
</gene>
<dbReference type="Proteomes" id="UP001162175">
    <property type="component" value="Unassembled WGS sequence"/>
</dbReference>
<evidence type="ECO:0000313" key="2">
    <source>
        <dbReference type="EMBL" id="MDI3349339.1"/>
    </source>
</evidence>
<dbReference type="AlphaFoldDB" id="A0AA43QWK6"/>
<sequence>MKNINKKRRINKFLFSLMPLAAGTILLSASCQQQKSTNEETKVDQFIDPSVNRDNSLIGEELARRVSEVLQNVSFTFTDFAKNEYNQKSNDIEKDNYIRDLWEKMTEWFSEHEGIDNRYNFLPEDLKNEEFNKYLNVYIPNLEYFAGNHEVHCYFAYDSETRNIYYYFKIKCLDGKQTEGSGTVYLALPNK</sequence>
<dbReference type="PROSITE" id="PS51257">
    <property type="entry name" value="PROKAR_LIPOPROTEIN"/>
    <property type="match status" value="1"/>
</dbReference>
<feature type="chain" id="PRO_5041204620" description="Lipoprotein" evidence="1">
    <location>
        <begin position="22"/>
        <end position="191"/>
    </location>
</feature>
<evidence type="ECO:0000256" key="1">
    <source>
        <dbReference type="SAM" id="SignalP"/>
    </source>
</evidence>
<accession>A0AA43QWK6</accession>
<dbReference type="EMBL" id="JAPFAR010000001">
    <property type="protein sequence ID" value="MDI3349339.1"/>
    <property type="molecule type" value="Genomic_DNA"/>
</dbReference>
<keyword evidence="1" id="KW-0732">Signal</keyword>
<dbReference type="RefSeq" id="WP_060823413.1">
    <property type="nucleotide sequence ID" value="NZ_AP014657.1"/>
</dbReference>
<reference evidence="2" key="1">
    <citation type="submission" date="2022-11" db="EMBL/GenBank/DDBJ databases">
        <title>Draft genome of Mycoplasma arginini isolated from fly.</title>
        <authorList>
            <person name="Severgnini M."/>
            <person name="Gioia G."/>
            <person name="Cremonesi P."/>
            <person name="Moroni P."/>
            <person name="Addis M.F."/>
            <person name="Castiglioni B."/>
        </authorList>
    </citation>
    <scope>NUCLEOTIDE SEQUENCE</scope>
    <source>
        <strain evidence="2">QMP CG1-1632</strain>
    </source>
</reference>
<evidence type="ECO:0008006" key="4">
    <source>
        <dbReference type="Google" id="ProtNLM"/>
    </source>
</evidence>
<proteinExistence type="predicted"/>
<organism evidence="2 3">
    <name type="scientific">Mycoplasmopsis arginini</name>
    <name type="common">Mycoplasma arginini</name>
    <dbReference type="NCBI Taxonomy" id="2094"/>
    <lineage>
        <taxon>Bacteria</taxon>
        <taxon>Bacillati</taxon>
        <taxon>Mycoplasmatota</taxon>
        <taxon>Mycoplasmoidales</taxon>
        <taxon>Metamycoplasmataceae</taxon>
        <taxon>Mycoplasmopsis</taxon>
    </lineage>
</organism>
<dbReference type="GeneID" id="80703525"/>
<comment type="caution">
    <text evidence="2">The sequence shown here is derived from an EMBL/GenBank/DDBJ whole genome shotgun (WGS) entry which is preliminary data.</text>
</comment>
<feature type="signal peptide" evidence="1">
    <location>
        <begin position="1"/>
        <end position="21"/>
    </location>
</feature>
<protein>
    <recommendedName>
        <fullName evidence="4">Lipoprotein</fullName>
    </recommendedName>
</protein>
<dbReference type="KEGG" id="marg:MARG145_0505"/>
<evidence type="ECO:0000313" key="3">
    <source>
        <dbReference type="Proteomes" id="UP001162175"/>
    </source>
</evidence>